<accession>A0A975T4F9</accession>
<dbReference type="EMBL" id="CP077062">
    <property type="protein sequence ID" value="QWZ10683.1"/>
    <property type="molecule type" value="Genomic_DNA"/>
</dbReference>
<evidence type="ECO:0008006" key="3">
    <source>
        <dbReference type="Google" id="ProtNLM"/>
    </source>
</evidence>
<gene>
    <name evidence="1" type="ORF">KRR39_19630</name>
</gene>
<evidence type="ECO:0000313" key="2">
    <source>
        <dbReference type="Proteomes" id="UP000683575"/>
    </source>
</evidence>
<reference evidence="1" key="1">
    <citation type="submission" date="2021-06" db="EMBL/GenBank/DDBJ databases">
        <title>Complete genome sequence of Nocardioides sp. G188.</title>
        <authorList>
            <person name="Im W.-T."/>
        </authorList>
    </citation>
    <scope>NUCLEOTIDE SEQUENCE</scope>
    <source>
        <strain evidence="1">G188</strain>
    </source>
</reference>
<organism evidence="1 2">
    <name type="scientific">Nocardioides panacis</name>
    <dbReference type="NCBI Taxonomy" id="2849501"/>
    <lineage>
        <taxon>Bacteria</taxon>
        <taxon>Bacillati</taxon>
        <taxon>Actinomycetota</taxon>
        <taxon>Actinomycetes</taxon>
        <taxon>Propionibacteriales</taxon>
        <taxon>Nocardioidaceae</taxon>
        <taxon>Nocardioides</taxon>
    </lineage>
</organism>
<dbReference type="KEGG" id="nps:KRR39_19630"/>
<keyword evidence="2" id="KW-1185">Reference proteome</keyword>
<evidence type="ECO:0000313" key="1">
    <source>
        <dbReference type="EMBL" id="QWZ10683.1"/>
    </source>
</evidence>
<sequence>MPGPRRVLVHVGAPKTGTSYVQDVLFLNRESLAGQGILYPADRFDEHFLAALDLMELHWGGLETQAVGAWDRLAERVRAWPGTSIVSHEILATASRQQVRRALDSFGDAEVHVVLSARDLVRQIPAEWQENVKHRRNVTYRSFLDKITDPSRSGELASWFWGVQEVPDILDRWGGSLPPERVHLVTVPKPGAPRDLLWQRFSAVLGLDRAVLERATDRANPSLGVPETALVRRINAEVNGGVLANEDYREYVRELLAHRTLSQRSGSPRLGLPPDVRAWAVDLSESWIEELAKQGYDVVGSLDELRPDDLDQPFADPDEPVEADVADAAVQSIVTLLEEVVRREEVEQHLRRDLGSALAELDRARGLWFRVKRRLVNTADDNRVAAAGLAVYRRLRGSSSRSA</sequence>
<proteinExistence type="predicted"/>
<dbReference type="Proteomes" id="UP000683575">
    <property type="component" value="Chromosome"/>
</dbReference>
<dbReference type="AlphaFoldDB" id="A0A975T4F9"/>
<name>A0A975T4F9_9ACTN</name>
<protein>
    <recommendedName>
        <fullName evidence="3">Sulfotransferase family protein</fullName>
    </recommendedName>
</protein>